<proteinExistence type="predicted"/>
<gene>
    <name evidence="2" type="ORF">G4177_15005</name>
</gene>
<comment type="caution">
    <text evidence="2">The sequence shown here is derived from an EMBL/GenBank/DDBJ whole genome shotgun (WGS) entry which is preliminary data.</text>
</comment>
<name>A0ABR9PNM6_9BACT</name>
<feature type="region of interest" description="Disordered" evidence="1">
    <location>
        <begin position="413"/>
        <end position="434"/>
    </location>
</feature>
<evidence type="ECO:0000313" key="3">
    <source>
        <dbReference type="Proteomes" id="UP001516472"/>
    </source>
</evidence>
<sequence>MIVVYQSLESVGHKDSTAHSVLSGNSFKHKTQKNAGKVYDLDADSRKHTYSIPFFDLVQKKHTTQEMEVEFATDVESKAMSKKFKDSWRQGGNELEVFLEGVIDTIVKSTLNRTCVREGFGSRPPEIIVLGELYGEDLKGKTFKGYQVIDGMNPTGDSRHRFTVLKNEHSRIDRMDLKLHSFDGTSNNNKNEKAICMTLEVMGWLMAFVHIPNEICNNSEKVVAYLKNNAVRSTGSEELDLVIGDTNQQRDGFVREALGNTLGGTDWVTSIHEGRQELVGYGGHETFSISGTNSGFDRHFDIACSRHVVVKIKDKKIVGCDPKELENPNYEPVFIFHGLTDKFTQLNGKAYAYSDHNGVIVEVLRRKNPLAYKAFQRGFIFCRLCDEKLHGIETLTGIHLRCPTPRLTQGTKRKYEESDVDLDSGQAPVKKLKL</sequence>
<dbReference type="EMBL" id="JAAIYO010000003">
    <property type="protein sequence ID" value="MBE4749474.1"/>
    <property type="molecule type" value="Genomic_DNA"/>
</dbReference>
<dbReference type="Proteomes" id="UP001516472">
    <property type="component" value="Unassembled WGS sequence"/>
</dbReference>
<organism evidence="2 3">
    <name type="scientific">Corallococcus soli</name>
    <dbReference type="NCBI Taxonomy" id="2710757"/>
    <lineage>
        <taxon>Bacteria</taxon>
        <taxon>Pseudomonadati</taxon>
        <taxon>Myxococcota</taxon>
        <taxon>Myxococcia</taxon>
        <taxon>Myxococcales</taxon>
        <taxon>Cystobacterineae</taxon>
        <taxon>Myxococcaceae</taxon>
        <taxon>Corallococcus</taxon>
    </lineage>
</organism>
<dbReference type="RefSeq" id="WP_193348841.1">
    <property type="nucleotide sequence ID" value="NZ_CBCSIP010000096.1"/>
</dbReference>
<evidence type="ECO:0000313" key="2">
    <source>
        <dbReference type="EMBL" id="MBE4749474.1"/>
    </source>
</evidence>
<reference evidence="2 3" key="1">
    <citation type="submission" date="2020-02" db="EMBL/GenBank/DDBJ databases">
        <authorList>
            <person name="Babadi Z.K."/>
            <person name="Risdian C."/>
            <person name="Ebrahimipour G.H."/>
            <person name="Wink J."/>
        </authorList>
    </citation>
    <scope>NUCLEOTIDE SEQUENCE [LARGE SCALE GENOMIC DNA]</scope>
    <source>
        <strain evidence="2 3">ZKHCc1 1396</strain>
    </source>
</reference>
<keyword evidence="3" id="KW-1185">Reference proteome</keyword>
<accession>A0ABR9PNM6</accession>
<evidence type="ECO:0000256" key="1">
    <source>
        <dbReference type="SAM" id="MobiDB-lite"/>
    </source>
</evidence>
<protein>
    <submittedName>
        <fullName evidence="2">Uncharacterized protein</fullName>
    </submittedName>
</protein>